<dbReference type="PANTHER" id="PTHR42747:SF4">
    <property type="entry name" value="BLR1330 PROTEIN"/>
    <property type="match status" value="1"/>
</dbReference>
<protein>
    <submittedName>
        <fullName evidence="6">Nitronate monooxygenase</fullName>
    </submittedName>
</protein>
<organism evidence="6 7">
    <name type="scientific">Pseudozobellia thermophila</name>
    <dbReference type="NCBI Taxonomy" id="192903"/>
    <lineage>
        <taxon>Bacteria</taxon>
        <taxon>Pseudomonadati</taxon>
        <taxon>Bacteroidota</taxon>
        <taxon>Flavobacteriia</taxon>
        <taxon>Flavobacteriales</taxon>
        <taxon>Flavobacteriaceae</taxon>
        <taxon>Pseudozobellia</taxon>
    </lineage>
</organism>
<accession>A0A1M6AWC3</accession>
<dbReference type="InterPro" id="IPR004136">
    <property type="entry name" value="NMO"/>
</dbReference>
<keyword evidence="3" id="KW-0288">FMN</keyword>
<name>A0A1M6AWC3_9FLAO</name>
<evidence type="ECO:0000313" key="6">
    <source>
        <dbReference type="EMBL" id="SHI40608.1"/>
    </source>
</evidence>
<keyword evidence="2" id="KW-0285">Flavoprotein</keyword>
<gene>
    <name evidence="6" type="ORF">SAMN04488513_101201</name>
</gene>
<dbReference type="AlphaFoldDB" id="A0A1M6AWC3"/>
<dbReference type="GO" id="GO:0018580">
    <property type="term" value="F:nitronate monooxygenase activity"/>
    <property type="evidence" value="ECO:0007669"/>
    <property type="project" value="InterPro"/>
</dbReference>
<proteinExistence type="inferred from homology"/>
<evidence type="ECO:0000256" key="5">
    <source>
        <dbReference type="ARBA" id="ARBA00023033"/>
    </source>
</evidence>
<keyword evidence="7" id="KW-1185">Reference proteome</keyword>
<dbReference type="FunFam" id="3.20.20.70:FF:000210">
    <property type="entry name" value="2-nitropropane dioxygenase"/>
    <property type="match status" value="1"/>
</dbReference>
<dbReference type="EMBL" id="FQYU01000001">
    <property type="protein sequence ID" value="SHI40608.1"/>
    <property type="molecule type" value="Genomic_DNA"/>
</dbReference>
<dbReference type="Pfam" id="PF03060">
    <property type="entry name" value="NMO"/>
    <property type="match status" value="1"/>
</dbReference>
<dbReference type="SUPFAM" id="SSF51412">
    <property type="entry name" value="Inosine monophosphate dehydrogenase (IMPDH)"/>
    <property type="match status" value="1"/>
</dbReference>
<evidence type="ECO:0000313" key="7">
    <source>
        <dbReference type="Proteomes" id="UP000184543"/>
    </source>
</evidence>
<evidence type="ECO:0000256" key="3">
    <source>
        <dbReference type="ARBA" id="ARBA00022643"/>
    </source>
</evidence>
<evidence type="ECO:0000256" key="1">
    <source>
        <dbReference type="ARBA" id="ARBA00009881"/>
    </source>
</evidence>
<dbReference type="PANTHER" id="PTHR42747">
    <property type="entry name" value="NITRONATE MONOOXYGENASE-RELATED"/>
    <property type="match status" value="1"/>
</dbReference>
<dbReference type="InterPro" id="IPR013785">
    <property type="entry name" value="Aldolase_TIM"/>
</dbReference>
<sequence length="344" mass="37257">MSKIRCSFINKSSKRETNFIMSNKPSFISDLSLPAIAAPMFLISGPKLVIECCKNGIVGTFPALNQRTSEGFEEWLIEIKSALEAFERETGKKPAPFGVNLIVHQTNPRLEADIKLCIKHKVPIVITSLGAVSMVVDAIHSYGGLVFHDIIKKRHAEKAQEAGVDGLILVAAGAGGHAGTLNPMALVAEIKKFFDKTLILSGCISTGRDIASALQMGADLAYMGTRFINTEESQAPEEYREMIIEAGATDVVYTASISGVHANFLAASLKAAGLTEEDLKKDTKIDFGKELNTEAKAWKTIWSAGQGSTSIENSLPVNQLVANLKTEFKEAVEQQAKLLETYPK</sequence>
<evidence type="ECO:0000256" key="2">
    <source>
        <dbReference type="ARBA" id="ARBA00022630"/>
    </source>
</evidence>
<reference evidence="7" key="1">
    <citation type="submission" date="2016-11" db="EMBL/GenBank/DDBJ databases">
        <authorList>
            <person name="Varghese N."/>
            <person name="Submissions S."/>
        </authorList>
    </citation>
    <scope>NUCLEOTIDE SEQUENCE [LARGE SCALE GENOMIC DNA]</scope>
    <source>
        <strain evidence="7">DSM 19858</strain>
    </source>
</reference>
<keyword evidence="5 6" id="KW-0503">Monooxygenase</keyword>
<comment type="similarity">
    <text evidence="1">Belongs to the nitronate monooxygenase family. NMO class I subfamily.</text>
</comment>
<keyword evidence="4" id="KW-0560">Oxidoreductase</keyword>
<dbReference type="CDD" id="cd04730">
    <property type="entry name" value="NPD_like"/>
    <property type="match status" value="1"/>
</dbReference>
<dbReference type="Proteomes" id="UP000184543">
    <property type="component" value="Unassembled WGS sequence"/>
</dbReference>
<dbReference type="STRING" id="192903.SAMN04488513_101201"/>
<evidence type="ECO:0000256" key="4">
    <source>
        <dbReference type="ARBA" id="ARBA00023002"/>
    </source>
</evidence>
<dbReference type="Gene3D" id="3.20.20.70">
    <property type="entry name" value="Aldolase class I"/>
    <property type="match status" value="1"/>
</dbReference>